<keyword evidence="2" id="KW-1185">Reference proteome</keyword>
<evidence type="ECO:0000313" key="1">
    <source>
        <dbReference type="EMBL" id="KAJ7423659.1"/>
    </source>
</evidence>
<reference evidence="1" key="1">
    <citation type="submission" date="2019-10" db="EMBL/GenBank/DDBJ databases">
        <authorList>
            <person name="Soares A.E.R."/>
            <person name="Aleixo A."/>
            <person name="Schneider P."/>
            <person name="Miyaki C.Y."/>
            <person name="Schneider M.P."/>
            <person name="Mello C."/>
            <person name="Vasconcelos A.T.R."/>
        </authorList>
    </citation>
    <scope>NUCLEOTIDE SEQUENCE</scope>
    <source>
        <tissue evidence="1">Muscle</tissue>
    </source>
</reference>
<gene>
    <name evidence="1" type="ORF">WISP_33049</name>
</gene>
<proteinExistence type="predicted"/>
<sequence>MSKDLGTLVDSLLDMCQQYAQVAQKANGILVCVRNNVASRMRAVTITLCSILNTSEAAPQILCSVFYEKDIEMLECVQRRVIELGKSVVYKPYEERLREQ</sequence>
<protein>
    <submittedName>
        <fullName evidence="1">Uncharacterized protein</fullName>
    </submittedName>
</protein>
<dbReference type="Proteomes" id="UP001145742">
    <property type="component" value="Unassembled WGS sequence"/>
</dbReference>
<name>A0ABQ9DK92_9PASS</name>
<comment type="caution">
    <text evidence="1">The sequence shown here is derived from an EMBL/GenBank/DDBJ whole genome shotgun (WGS) entry which is preliminary data.</text>
</comment>
<accession>A0ABQ9DK92</accession>
<dbReference type="EMBL" id="WHWB01032788">
    <property type="protein sequence ID" value="KAJ7423659.1"/>
    <property type="molecule type" value="Genomic_DNA"/>
</dbReference>
<evidence type="ECO:0000313" key="2">
    <source>
        <dbReference type="Proteomes" id="UP001145742"/>
    </source>
</evidence>
<organism evidence="1 2">
    <name type="scientific">Willisornis vidua</name>
    <name type="common">Xingu scale-backed antbird</name>
    <dbReference type="NCBI Taxonomy" id="1566151"/>
    <lineage>
        <taxon>Eukaryota</taxon>
        <taxon>Metazoa</taxon>
        <taxon>Chordata</taxon>
        <taxon>Craniata</taxon>
        <taxon>Vertebrata</taxon>
        <taxon>Euteleostomi</taxon>
        <taxon>Archelosauria</taxon>
        <taxon>Archosauria</taxon>
        <taxon>Dinosauria</taxon>
        <taxon>Saurischia</taxon>
        <taxon>Theropoda</taxon>
        <taxon>Coelurosauria</taxon>
        <taxon>Aves</taxon>
        <taxon>Neognathae</taxon>
        <taxon>Neoaves</taxon>
        <taxon>Telluraves</taxon>
        <taxon>Australaves</taxon>
        <taxon>Passeriformes</taxon>
        <taxon>Thamnophilidae</taxon>
        <taxon>Willisornis</taxon>
    </lineage>
</organism>